<dbReference type="Proteomes" id="UP000437380">
    <property type="component" value="Unassembled WGS sequence"/>
</dbReference>
<dbReference type="AlphaFoldDB" id="A0A6I1BRS1"/>
<evidence type="ECO:0000313" key="3">
    <source>
        <dbReference type="EMBL" id="KAB6704173.1"/>
    </source>
</evidence>
<evidence type="ECO:0000313" key="2">
    <source>
        <dbReference type="EMBL" id="KAB6696958.1"/>
    </source>
</evidence>
<dbReference type="EMBL" id="WDAG01000002">
    <property type="protein sequence ID" value="KAB6663191.1"/>
    <property type="molecule type" value="Genomic_DNA"/>
</dbReference>
<name>A0A6I1BRS1_PHOVU</name>
<gene>
    <name evidence="3" type="ORF">GAY17_01165</name>
    <name evidence="1" type="ORF">GAZ76_02045</name>
    <name evidence="2" type="ORF">GAZ92_01165</name>
</gene>
<proteinExistence type="predicted"/>
<dbReference type="EMBL" id="WCZY01000001">
    <property type="protein sequence ID" value="KAB6696958.1"/>
    <property type="molecule type" value="Genomic_DNA"/>
</dbReference>
<dbReference type="EMBL" id="WCZV01000001">
    <property type="protein sequence ID" value="KAB6704173.1"/>
    <property type="molecule type" value="Genomic_DNA"/>
</dbReference>
<comment type="caution">
    <text evidence="1">The sequence shown here is derived from an EMBL/GenBank/DDBJ whole genome shotgun (WGS) entry which is preliminary data.</text>
</comment>
<evidence type="ECO:0000313" key="1">
    <source>
        <dbReference type="EMBL" id="KAB6663191.1"/>
    </source>
</evidence>
<sequence length="75" mass="8590">MEKSVKDFIPELHVSVDEYKGDRELVFQDLKDRFGLSEEEFEELLLAGGVSDSGKKGEEPKLSYRKEAITRMPVI</sequence>
<dbReference type="Proteomes" id="UP000470777">
    <property type="component" value="Unassembled WGS sequence"/>
</dbReference>
<evidence type="ECO:0000313" key="4">
    <source>
        <dbReference type="Proteomes" id="UP000437380"/>
    </source>
</evidence>
<accession>A0A6I1BRS1</accession>
<reference evidence="4 5" key="1">
    <citation type="journal article" date="2019" name="Nat. Med.">
        <title>A library of human gut bacterial isolates paired with longitudinal multiomics data enables mechanistic microbiome research.</title>
        <authorList>
            <person name="Poyet M."/>
            <person name="Groussin M."/>
            <person name="Gibbons S.M."/>
            <person name="Avila-Pacheco J."/>
            <person name="Jiang X."/>
            <person name="Kearney S.M."/>
            <person name="Perrotta A.R."/>
            <person name="Berdy B."/>
            <person name="Zhao S."/>
            <person name="Lieberman T.D."/>
            <person name="Swanson P.K."/>
            <person name="Smith M."/>
            <person name="Roesemann S."/>
            <person name="Alexander J.E."/>
            <person name="Rich S.A."/>
            <person name="Livny J."/>
            <person name="Vlamakis H."/>
            <person name="Clish C."/>
            <person name="Bullock K."/>
            <person name="Deik A."/>
            <person name="Scott J."/>
            <person name="Pierce K.A."/>
            <person name="Xavier R.J."/>
            <person name="Alm E.J."/>
        </authorList>
    </citation>
    <scope>NUCLEOTIDE SEQUENCE [LARGE SCALE GENOMIC DNA]</scope>
    <source>
        <strain evidence="3 4">BIOML-A82</strain>
        <strain evidence="2 5">BIOML-A85</strain>
        <strain evidence="1 6">BIOML-A93</strain>
    </source>
</reference>
<dbReference type="Proteomes" id="UP000470952">
    <property type="component" value="Unassembled WGS sequence"/>
</dbReference>
<evidence type="ECO:0000313" key="5">
    <source>
        <dbReference type="Proteomes" id="UP000470777"/>
    </source>
</evidence>
<evidence type="ECO:0000313" key="6">
    <source>
        <dbReference type="Proteomes" id="UP000470952"/>
    </source>
</evidence>
<dbReference type="RefSeq" id="WP_130085007.1">
    <property type="nucleotide sequence ID" value="NZ_RCXY01000002.1"/>
</dbReference>
<organism evidence="1 6">
    <name type="scientific">Phocaeicola vulgatus</name>
    <name type="common">Bacteroides vulgatus</name>
    <dbReference type="NCBI Taxonomy" id="821"/>
    <lineage>
        <taxon>Bacteria</taxon>
        <taxon>Pseudomonadati</taxon>
        <taxon>Bacteroidota</taxon>
        <taxon>Bacteroidia</taxon>
        <taxon>Bacteroidales</taxon>
        <taxon>Bacteroidaceae</taxon>
        <taxon>Phocaeicola</taxon>
    </lineage>
</organism>
<protein>
    <submittedName>
        <fullName evidence="1">Uncharacterized protein</fullName>
    </submittedName>
</protein>